<reference evidence="1" key="1">
    <citation type="journal article" date="2020" name="Nature">
        <title>Giant virus diversity and host interactions through global metagenomics.</title>
        <authorList>
            <person name="Schulz F."/>
            <person name="Roux S."/>
            <person name="Paez-Espino D."/>
            <person name="Jungbluth S."/>
            <person name="Walsh D.A."/>
            <person name="Denef V.J."/>
            <person name="McMahon K.D."/>
            <person name="Konstantinidis K.T."/>
            <person name="Eloe-Fadrosh E.A."/>
            <person name="Kyrpides N.C."/>
            <person name="Woyke T."/>
        </authorList>
    </citation>
    <scope>NUCLEOTIDE SEQUENCE</scope>
    <source>
        <strain evidence="1">GVMAG-M-3300010158-55</strain>
    </source>
</reference>
<dbReference type="EMBL" id="MN739094">
    <property type="protein sequence ID" value="QHS88196.1"/>
    <property type="molecule type" value="Genomic_DNA"/>
</dbReference>
<organism evidence="1">
    <name type="scientific">viral metagenome</name>
    <dbReference type="NCBI Taxonomy" id="1070528"/>
    <lineage>
        <taxon>unclassified sequences</taxon>
        <taxon>metagenomes</taxon>
        <taxon>organismal metagenomes</taxon>
    </lineage>
</organism>
<proteinExistence type="predicted"/>
<protein>
    <submittedName>
        <fullName evidence="1">Uncharacterized protein</fullName>
    </submittedName>
</protein>
<accession>A0A6C0B7X8</accession>
<dbReference type="AlphaFoldDB" id="A0A6C0B7X8"/>
<sequence length="287" mass="32670">MIRPLWFYRFESLVERRQLPAYARIESVSAVTGQPSPYGCGWNVLFMLDIVDREYAQAQTDMIVAAHDAVGAIAGDGAAQAAHGGLHMTTMVELIQPFSDTPLHYIQWTIAPTDRTPELFRAAIQQLCFPKDEITQPFAYVIIKLLYNIENNIGHTILLQFSRRADGLYDCHSFDVQMNRVNTFEEFIVYLLQHPVFMGISVIARPTVGGKNKNKTKNMKNKRNKTKKMKGGGFNFKMIKPLDPELNPMSDEDYEIYMSGMNTILKDEPSKLSTQTTAFNFSKKHFV</sequence>
<name>A0A6C0B7X8_9ZZZZ</name>
<evidence type="ECO:0000313" key="1">
    <source>
        <dbReference type="EMBL" id="QHS88196.1"/>
    </source>
</evidence>